<reference evidence="1 2" key="1">
    <citation type="journal article" date="2015" name="Nature">
        <title>rRNA introns, odd ribosomes, and small enigmatic genomes across a large radiation of phyla.</title>
        <authorList>
            <person name="Brown C.T."/>
            <person name="Hug L.A."/>
            <person name="Thomas B.C."/>
            <person name="Sharon I."/>
            <person name="Castelle C.J."/>
            <person name="Singh A."/>
            <person name="Wilkins M.J."/>
            <person name="Williams K.H."/>
            <person name="Banfield J.F."/>
        </authorList>
    </citation>
    <scope>NUCLEOTIDE SEQUENCE [LARGE SCALE GENOMIC DNA]</scope>
</reference>
<proteinExistence type="predicted"/>
<dbReference type="Proteomes" id="UP000034063">
    <property type="component" value="Unassembled WGS sequence"/>
</dbReference>
<protein>
    <submittedName>
        <fullName evidence="1">Uncharacterized protein</fullName>
    </submittedName>
</protein>
<sequence length="95" mass="10495">MAESPKYLSLIDLAAIVAQDSIKKAAGQPKIIEQAITDLEKPYLAHLVIEACIPYYQKILAADGFIVFPQPDETNKSFLLALIDNLQNHLSKINS</sequence>
<accession>A0A0G1HFL7</accession>
<evidence type="ECO:0000313" key="2">
    <source>
        <dbReference type="Proteomes" id="UP000034063"/>
    </source>
</evidence>
<organism evidence="1 2">
    <name type="scientific">Candidatus Gottesmanbacteria bacterium GW2011_GWA2_44_17</name>
    <dbReference type="NCBI Taxonomy" id="1618444"/>
    <lineage>
        <taxon>Bacteria</taxon>
        <taxon>Candidatus Gottesmaniibacteriota</taxon>
    </lineage>
</organism>
<dbReference type="AlphaFoldDB" id="A0A0G1HFL7"/>
<gene>
    <name evidence="1" type="ORF">UW37_C0032G0003</name>
</gene>
<evidence type="ECO:0000313" key="1">
    <source>
        <dbReference type="EMBL" id="KKT46096.1"/>
    </source>
</evidence>
<comment type="caution">
    <text evidence="1">The sequence shown here is derived from an EMBL/GenBank/DDBJ whole genome shotgun (WGS) entry which is preliminary data.</text>
</comment>
<name>A0A0G1HFL7_9BACT</name>
<dbReference type="EMBL" id="LCIB01000032">
    <property type="protein sequence ID" value="KKT46096.1"/>
    <property type="molecule type" value="Genomic_DNA"/>
</dbReference>